<comment type="caution">
    <text evidence="1">The sequence shown here is derived from an EMBL/GenBank/DDBJ whole genome shotgun (WGS) entry which is preliminary data.</text>
</comment>
<gene>
    <name evidence="1" type="ORF">OIU84_010943</name>
</gene>
<proteinExistence type="predicted"/>
<evidence type="ECO:0000313" key="1">
    <source>
        <dbReference type="EMBL" id="KAJ6407555.1"/>
    </source>
</evidence>
<evidence type="ECO:0000313" key="2">
    <source>
        <dbReference type="Proteomes" id="UP001162972"/>
    </source>
</evidence>
<dbReference type="AlphaFoldDB" id="A0AAD6JM91"/>
<dbReference type="Proteomes" id="UP001162972">
    <property type="component" value="Chromosome 6"/>
</dbReference>
<protein>
    <submittedName>
        <fullName evidence="1">Uncharacterized protein</fullName>
    </submittedName>
</protein>
<accession>A0AAD6JM91</accession>
<dbReference type="EMBL" id="JAPFFJ010000016">
    <property type="protein sequence ID" value="KAJ6407555.1"/>
    <property type="molecule type" value="Genomic_DNA"/>
</dbReference>
<organism evidence="1 2">
    <name type="scientific">Salix udensis</name>
    <dbReference type="NCBI Taxonomy" id="889485"/>
    <lineage>
        <taxon>Eukaryota</taxon>
        <taxon>Viridiplantae</taxon>
        <taxon>Streptophyta</taxon>
        <taxon>Embryophyta</taxon>
        <taxon>Tracheophyta</taxon>
        <taxon>Spermatophyta</taxon>
        <taxon>Magnoliopsida</taxon>
        <taxon>eudicotyledons</taxon>
        <taxon>Gunneridae</taxon>
        <taxon>Pentapetalae</taxon>
        <taxon>rosids</taxon>
        <taxon>fabids</taxon>
        <taxon>Malpighiales</taxon>
        <taxon>Salicaceae</taxon>
        <taxon>Saliceae</taxon>
        <taxon>Salix</taxon>
    </lineage>
</organism>
<reference evidence="1 2" key="1">
    <citation type="journal article" date="2023" name="Int. J. Mol. Sci.">
        <title>De Novo Assembly and Annotation of 11 Diverse Shrub Willow (Salix) Genomes Reveals Novel Gene Organization in Sex-Linked Regions.</title>
        <authorList>
            <person name="Hyden B."/>
            <person name="Feng K."/>
            <person name="Yates T.B."/>
            <person name="Jawdy S."/>
            <person name="Cereghino C."/>
            <person name="Smart L.B."/>
            <person name="Muchero W."/>
        </authorList>
    </citation>
    <scope>NUCLEOTIDE SEQUENCE [LARGE SCALE GENOMIC DNA]</scope>
    <source>
        <tissue evidence="1">Shoot tip</tissue>
    </source>
</reference>
<sequence length="117" mass="12875">MAWTGFKSRDSPKSEMQATPFLSRSTLEDFTFPWGIFDALYSSCIFANPLAAPSTRLILVVQSRGILPEPRFPEIARTKQLAKINKKTSSSNSFLAQGFASFNLLTATVPPSSRTAL</sequence>
<keyword evidence="2" id="KW-1185">Reference proteome</keyword>
<name>A0AAD6JM91_9ROSI</name>